<keyword evidence="9 10" id="KW-0407">Ion channel</keyword>
<sequence>MSNGKGFIAEFKAFAVRGNMIDLAVGVIIGAAFGKIIDSLVKDVIMPVISLILGGKVDFANMFWVLSEPQGYAGPRTYDALAEAGANLLAWGNFITILINFVLLAMVVFMLVKMTNKARAAMNKPEEKAQAAPAPPPEDVALLREIRDLLKK</sequence>
<evidence type="ECO:0000313" key="12">
    <source>
        <dbReference type="Proteomes" id="UP000266206"/>
    </source>
</evidence>
<comment type="caution">
    <text evidence="11">The sequence shown here is derived from an EMBL/GenBank/DDBJ whole genome shotgun (WGS) entry which is preliminary data.</text>
</comment>
<dbReference type="PANTHER" id="PTHR30266">
    <property type="entry name" value="MECHANOSENSITIVE CHANNEL MSCL"/>
    <property type="match status" value="1"/>
</dbReference>
<dbReference type="SUPFAM" id="SSF81330">
    <property type="entry name" value="Gated mechanosensitive channel"/>
    <property type="match status" value="1"/>
</dbReference>
<evidence type="ECO:0000256" key="2">
    <source>
        <dbReference type="ARBA" id="ARBA00007254"/>
    </source>
</evidence>
<dbReference type="GO" id="GO:0005886">
    <property type="term" value="C:plasma membrane"/>
    <property type="evidence" value="ECO:0007669"/>
    <property type="project" value="UniProtKB-SubCell"/>
</dbReference>
<evidence type="ECO:0000313" key="11">
    <source>
        <dbReference type="EMBL" id="RIY42352.1"/>
    </source>
</evidence>
<keyword evidence="8 10" id="KW-0472">Membrane</keyword>
<evidence type="ECO:0000256" key="5">
    <source>
        <dbReference type="ARBA" id="ARBA00022692"/>
    </source>
</evidence>
<dbReference type="PANTHER" id="PTHR30266:SF2">
    <property type="entry name" value="LARGE-CONDUCTANCE MECHANOSENSITIVE CHANNEL"/>
    <property type="match status" value="1"/>
</dbReference>
<evidence type="ECO:0000256" key="8">
    <source>
        <dbReference type="ARBA" id="ARBA00023136"/>
    </source>
</evidence>
<comment type="subunit">
    <text evidence="10">Homopentamer.</text>
</comment>
<dbReference type="RefSeq" id="WP_119515417.1">
    <property type="nucleotide sequence ID" value="NZ_NQYH01000001.1"/>
</dbReference>
<comment type="subcellular location">
    <subcellularLocation>
        <location evidence="10">Cell inner membrane</location>
        <topology evidence="10">Multi-pass membrane protein</topology>
    </subcellularLocation>
    <subcellularLocation>
        <location evidence="1">Cell membrane</location>
        <topology evidence="1">Multi-pass membrane protein</topology>
    </subcellularLocation>
</comment>
<keyword evidence="7 10" id="KW-0406">Ion transport</keyword>
<keyword evidence="4 10" id="KW-1003">Cell membrane</keyword>
<evidence type="ECO:0000256" key="7">
    <source>
        <dbReference type="ARBA" id="ARBA00023065"/>
    </source>
</evidence>
<evidence type="ECO:0000256" key="4">
    <source>
        <dbReference type="ARBA" id="ARBA00022475"/>
    </source>
</evidence>
<organism evidence="11 12">
    <name type="scientific">Neopusillimonas maritima</name>
    <dbReference type="NCBI Taxonomy" id="2026239"/>
    <lineage>
        <taxon>Bacteria</taxon>
        <taxon>Pseudomonadati</taxon>
        <taxon>Pseudomonadota</taxon>
        <taxon>Betaproteobacteria</taxon>
        <taxon>Burkholderiales</taxon>
        <taxon>Alcaligenaceae</taxon>
        <taxon>Neopusillimonas</taxon>
    </lineage>
</organism>
<keyword evidence="3 10" id="KW-0813">Transport</keyword>
<dbReference type="PROSITE" id="PS01327">
    <property type="entry name" value="MSCL"/>
    <property type="match status" value="1"/>
</dbReference>
<dbReference type="PRINTS" id="PR01264">
    <property type="entry name" value="MECHCHANNEL"/>
</dbReference>
<keyword evidence="5 10" id="KW-0812">Transmembrane</keyword>
<dbReference type="Gene3D" id="1.10.1200.120">
    <property type="entry name" value="Large-conductance mechanosensitive channel, MscL, domain 1"/>
    <property type="match status" value="1"/>
</dbReference>
<dbReference type="OrthoDB" id="9810350at2"/>
<dbReference type="HAMAP" id="MF_00115">
    <property type="entry name" value="MscL"/>
    <property type="match status" value="1"/>
</dbReference>
<accession>A0A3A1YVW7</accession>
<dbReference type="NCBIfam" id="TIGR00220">
    <property type="entry name" value="mscL"/>
    <property type="match status" value="1"/>
</dbReference>
<dbReference type="InterPro" id="IPR001185">
    <property type="entry name" value="MS_channel"/>
</dbReference>
<feature type="transmembrane region" description="Helical" evidence="10">
    <location>
        <begin position="86"/>
        <end position="112"/>
    </location>
</feature>
<dbReference type="Pfam" id="PF01741">
    <property type="entry name" value="MscL"/>
    <property type="match status" value="1"/>
</dbReference>
<evidence type="ECO:0000256" key="9">
    <source>
        <dbReference type="ARBA" id="ARBA00023303"/>
    </source>
</evidence>
<evidence type="ECO:0000256" key="10">
    <source>
        <dbReference type="HAMAP-Rule" id="MF_00115"/>
    </source>
</evidence>
<evidence type="ECO:0000256" key="3">
    <source>
        <dbReference type="ARBA" id="ARBA00022448"/>
    </source>
</evidence>
<dbReference type="InterPro" id="IPR036019">
    <property type="entry name" value="MscL_channel"/>
</dbReference>
<name>A0A3A1YVW7_9BURK</name>
<keyword evidence="10" id="KW-0997">Cell inner membrane</keyword>
<dbReference type="NCBIfam" id="NF001843">
    <property type="entry name" value="PRK00567.1-4"/>
    <property type="match status" value="1"/>
</dbReference>
<dbReference type="GO" id="GO:0008381">
    <property type="term" value="F:mechanosensitive monoatomic ion channel activity"/>
    <property type="evidence" value="ECO:0007669"/>
    <property type="project" value="UniProtKB-UniRule"/>
</dbReference>
<feature type="transmembrane region" description="Helical" evidence="10">
    <location>
        <begin position="20"/>
        <end position="37"/>
    </location>
</feature>
<gene>
    <name evidence="10 11" type="primary">mscL</name>
    <name evidence="11" type="ORF">CJP73_02680</name>
</gene>
<proteinExistence type="inferred from homology"/>
<reference evidence="11 12" key="1">
    <citation type="submission" date="2017-08" db="EMBL/GenBank/DDBJ databases">
        <title>Pusillimonas indicus sp. nov., a member of the family Alcaligenaceae isolated from surface seawater.</title>
        <authorList>
            <person name="Li J."/>
        </authorList>
    </citation>
    <scope>NUCLEOTIDE SEQUENCE [LARGE SCALE GENOMIC DNA]</scope>
    <source>
        <strain evidence="11 12">L52-1-41</strain>
    </source>
</reference>
<dbReference type="EMBL" id="NQYH01000001">
    <property type="protein sequence ID" value="RIY42352.1"/>
    <property type="molecule type" value="Genomic_DNA"/>
</dbReference>
<dbReference type="InterPro" id="IPR037673">
    <property type="entry name" value="MSC/AndL"/>
</dbReference>
<keyword evidence="6 10" id="KW-1133">Transmembrane helix</keyword>
<evidence type="ECO:0000256" key="1">
    <source>
        <dbReference type="ARBA" id="ARBA00004651"/>
    </source>
</evidence>
<dbReference type="AlphaFoldDB" id="A0A3A1YVW7"/>
<protein>
    <recommendedName>
        <fullName evidence="10">Large-conductance mechanosensitive channel</fullName>
    </recommendedName>
</protein>
<feature type="transmembrane region" description="Helical" evidence="10">
    <location>
        <begin position="44"/>
        <end position="66"/>
    </location>
</feature>
<dbReference type="InterPro" id="IPR019823">
    <property type="entry name" value="Mechanosensitive_channel_CS"/>
</dbReference>
<dbReference type="Proteomes" id="UP000266206">
    <property type="component" value="Unassembled WGS sequence"/>
</dbReference>
<evidence type="ECO:0000256" key="6">
    <source>
        <dbReference type="ARBA" id="ARBA00022989"/>
    </source>
</evidence>
<dbReference type="NCBIfam" id="NF010557">
    <property type="entry name" value="PRK13952.1"/>
    <property type="match status" value="1"/>
</dbReference>
<comment type="function">
    <text evidence="10">Channel that opens in response to stretch forces in the membrane lipid bilayer. May participate in the regulation of osmotic pressure changes within the cell.</text>
</comment>
<comment type="similarity">
    <text evidence="2 10">Belongs to the MscL family.</text>
</comment>